<keyword evidence="3" id="KW-1133">Transmembrane helix</keyword>
<protein>
    <submittedName>
        <fullName evidence="5">Polysaccharide deacetylase family protein</fullName>
    </submittedName>
</protein>
<dbReference type="PROSITE" id="PS51677">
    <property type="entry name" value="NODB"/>
    <property type="match status" value="1"/>
</dbReference>
<proteinExistence type="predicted"/>
<evidence type="ECO:0000256" key="2">
    <source>
        <dbReference type="ARBA" id="ARBA00022729"/>
    </source>
</evidence>
<dbReference type="InterPro" id="IPR002509">
    <property type="entry name" value="NODB_dom"/>
</dbReference>
<dbReference type="Pfam" id="PF01522">
    <property type="entry name" value="Polysacc_deac_1"/>
    <property type="match status" value="1"/>
</dbReference>
<dbReference type="GO" id="GO:0005975">
    <property type="term" value="P:carbohydrate metabolic process"/>
    <property type="evidence" value="ECO:0007669"/>
    <property type="project" value="InterPro"/>
</dbReference>
<evidence type="ECO:0000256" key="3">
    <source>
        <dbReference type="SAM" id="Phobius"/>
    </source>
</evidence>
<sequence>MNKIYLRNQTLKIFILVLMTIIFFAVWVCLFSNFKTKTKIDANKHSGLVLPILMYHGITKNKEHENRFFINFKLFEKDLEFLKKHGFNTIFVSDLINFMNGNQSLPEKPIILTFDDGYLNNYLYVFPLIKKYNFKIILSPIGKCLDKYSTVHDRNPDTACVTWEDIKEMADSGLVEIQNHTYDMHSKKKRYGCKILKDEHIIEYEEKLAKDLTKFQESMEIHGIAPPNTFTYPFGAICEECEEIIKKLGFKASFSCYGKMNFIKSPSDSYSLGRFLRPNNISPENFFRKNKIN</sequence>
<dbReference type="EMBL" id="AP027924">
    <property type="protein sequence ID" value="BED91751.1"/>
    <property type="molecule type" value="Genomic_DNA"/>
</dbReference>
<comment type="subcellular location">
    <subcellularLocation>
        <location evidence="1">Secreted</location>
    </subcellularLocation>
</comment>
<dbReference type="InterPro" id="IPR011330">
    <property type="entry name" value="Glyco_hydro/deAcase_b/a-brl"/>
</dbReference>
<dbReference type="CDD" id="cd10918">
    <property type="entry name" value="CE4_NodB_like_5s_6s"/>
    <property type="match status" value="1"/>
</dbReference>
<dbReference type="Gene3D" id="3.20.20.370">
    <property type="entry name" value="Glycoside hydrolase/deacetylase"/>
    <property type="match status" value="1"/>
</dbReference>
<evidence type="ECO:0000256" key="1">
    <source>
        <dbReference type="ARBA" id="ARBA00004613"/>
    </source>
</evidence>
<evidence type="ECO:0000313" key="5">
    <source>
        <dbReference type="EMBL" id="BED91751.1"/>
    </source>
</evidence>
<keyword evidence="2" id="KW-0732">Signal</keyword>
<dbReference type="PANTHER" id="PTHR34216:SF3">
    <property type="entry name" value="POLY-BETA-1,6-N-ACETYL-D-GLUCOSAMINE N-DEACETYLASE"/>
    <property type="match status" value="1"/>
</dbReference>
<feature type="domain" description="NodB homology" evidence="4">
    <location>
        <begin position="108"/>
        <end position="293"/>
    </location>
</feature>
<keyword evidence="3" id="KW-0812">Transmembrane</keyword>
<evidence type="ECO:0000259" key="4">
    <source>
        <dbReference type="PROSITE" id="PS51677"/>
    </source>
</evidence>
<dbReference type="KEGG" id="ips:CfP315_0274"/>
<reference evidence="5" key="1">
    <citation type="journal article" date="2023" name="ISME J.">
        <title>Emergence of putative energy parasites within Clostridia revealed by genome analysis of a novel endosymbiotic clade.</title>
        <authorList>
            <person name="Takahashi K."/>
            <person name="Kuwahara H."/>
            <person name="Horikawa Y."/>
            <person name="Izawa K."/>
            <person name="Kato D."/>
            <person name="Inagaki T."/>
            <person name="Yuki M."/>
            <person name="Ohkuma M."/>
            <person name="Hongoh Y."/>
        </authorList>
    </citation>
    <scope>NUCLEOTIDE SEQUENCE</scope>
    <source>
        <strain evidence="5">CfP3-15</strain>
    </source>
</reference>
<dbReference type="SUPFAM" id="SSF88713">
    <property type="entry name" value="Glycoside hydrolase/deacetylase"/>
    <property type="match status" value="1"/>
</dbReference>
<dbReference type="InterPro" id="IPR051398">
    <property type="entry name" value="Polysacch_Deacetylase"/>
</dbReference>
<dbReference type="AlphaFoldDB" id="A0AA48KVC0"/>
<gene>
    <name evidence="5" type="ORF">CfP315_0274</name>
</gene>
<dbReference type="PANTHER" id="PTHR34216">
    <property type="match status" value="1"/>
</dbReference>
<accession>A0AA48KVC0</accession>
<name>A0AA48KVC0_9FIRM</name>
<organism evidence="5">
    <name type="scientific">Candidatus Improbicoccus pseudotrichonymphae</name>
    <dbReference type="NCBI Taxonomy" id="3033792"/>
    <lineage>
        <taxon>Bacteria</taxon>
        <taxon>Bacillati</taxon>
        <taxon>Bacillota</taxon>
        <taxon>Clostridia</taxon>
        <taxon>Candidatus Improbicoccus</taxon>
    </lineage>
</organism>
<keyword evidence="3" id="KW-0472">Membrane</keyword>
<feature type="transmembrane region" description="Helical" evidence="3">
    <location>
        <begin position="12"/>
        <end position="34"/>
    </location>
</feature>
<dbReference type="GO" id="GO:0016810">
    <property type="term" value="F:hydrolase activity, acting on carbon-nitrogen (but not peptide) bonds"/>
    <property type="evidence" value="ECO:0007669"/>
    <property type="project" value="InterPro"/>
</dbReference>
<dbReference type="GO" id="GO:0005576">
    <property type="term" value="C:extracellular region"/>
    <property type="evidence" value="ECO:0007669"/>
    <property type="project" value="UniProtKB-SubCell"/>
</dbReference>
<dbReference type="Proteomes" id="UP001337580">
    <property type="component" value="Chromosome"/>
</dbReference>